<dbReference type="KEGG" id="tet:TTHERM_000354797"/>
<evidence type="ECO:0000313" key="1">
    <source>
        <dbReference type="EMBL" id="EWS75274.1"/>
    </source>
</evidence>
<sequence length="74" mass="8386">MCIQDCIITTKKYEETGNFVSKPCLQNSLDTQLMNSFEFTVALLLKAESSVCIQIKSQNKNNNECTFTNQTNVK</sequence>
<gene>
    <name evidence="1" type="ORF">TTHERM_000354797</name>
</gene>
<proteinExistence type="predicted"/>
<dbReference type="EMBL" id="GG662749">
    <property type="protein sequence ID" value="EWS75274.1"/>
    <property type="molecule type" value="Genomic_DNA"/>
</dbReference>
<dbReference type="RefSeq" id="XP_012652265.1">
    <property type="nucleotide sequence ID" value="XM_012796811.1"/>
</dbReference>
<protein>
    <submittedName>
        <fullName evidence="1">Uncharacterized protein</fullName>
    </submittedName>
</protein>
<dbReference type="InParanoid" id="W7XKV9"/>
<name>W7XKV9_TETTS</name>
<keyword evidence="2" id="KW-1185">Reference proteome</keyword>
<organism evidence="1 2">
    <name type="scientific">Tetrahymena thermophila (strain SB210)</name>
    <dbReference type="NCBI Taxonomy" id="312017"/>
    <lineage>
        <taxon>Eukaryota</taxon>
        <taxon>Sar</taxon>
        <taxon>Alveolata</taxon>
        <taxon>Ciliophora</taxon>
        <taxon>Intramacronucleata</taxon>
        <taxon>Oligohymenophorea</taxon>
        <taxon>Hymenostomatida</taxon>
        <taxon>Tetrahymenina</taxon>
        <taxon>Tetrahymenidae</taxon>
        <taxon>Tetrahymena</taxon>
    </lineage>
</organism>
<accession>W7XKV9</accession>
<dbReference type="AlphaFoldDB" id="W7XKV9"/>
<dbReference type="GeneID" id="24438576"/>
<reference evidence="2" key="1">
    <citation type="journal article" date="2006" name="PLoS Biol.">
        <title>Macronuclear genome sequence of the ciliate Tetrahymena thermophila, a model eukaryote.</title>
        <authorList>
            <person name="Eisen J.A."/>
            <person name="Coyne R.S."/>
            <person name="Wu M."/>
            <person name="Wu D."/>
            <person name="Thiagarajan M."/>
            <person name="Wortman J.R."/>
            <person name="Badger J.H."/>
            <person name="Ren Q."/>
            <person name="Amedeo P."/>
            <person name="Jones K.M."/>
            <person name="Tallon L.J."/>
            <person name="Delcher A.L."/>
            <person name="Salzberg S.L."/>
            <person name="Silva J.C."/>
            <person name="Haas B.J."/>
            <person name="Majoros W.H."/>
            <person name="Farzad M."/>
            <person name="Carlton J.M."/>
            <person name="Smith R.K. Jr."/>
            <person name="Garg J."/>
            <person name="Pearlman R.E."/>
            <person name="Karrer K.M."/>
            <person name="Sun L."/>
            <person name="Manning G."/>
            <person name="Elde N.C."/>
            <person name="Turkewitz A.P."/>
            <person name="Asai D.J."/>
            <person name="Wilkes D.E."/>
            <person name="Wang Y."/>
            <person name="Cai H."/>
            <person name="Collins K."/>
            <person name="Stewart B.A."/>
            <person name="Lee S.R."/>
            <person name="Wilamowska K."/>
            <person name="Weinberg Z."/>
            <person name="Ruzzo W.L."/>
            <person name="Wloga D."/>
            <person name="Gaertig J."/>
            <person name="Frankel J."/>
            <person name="Tsao C.-C."/>
            <person name="Gorovsky M.A."/>
            <person name="Keeling P.J."/>
            <person name="Waller R.F."/>
            <person name="Patron N.J."/>
            <person name="Cherry J.M."/>
            <person name="Stover N.A."/>
            <person name="Krieger C.J."/>
            <person name="del Toro C."/>
            <person name="Ryder H.F."/>
            <person name="Williamson S.C."/>
            <person name="Barbeau R.A."/>
            <person name="Hamilton E.P."/>
            <person name="Orias E."/>
        </authorList>
    </citation>
    <scope>NUCLEOTIDE SEQUENCE [LARGE SCALE GENOMIC DNA]</scope>
    <source>
        <strain evidence="2">SB210</strain>
    </source>
</reference>
<evidence type="ECO:0000313" key="2">
    <source>
        <dbReference type="Proteomes" id="UP000009168"/>
    </source>
</evidence>
<dbReference type="Proteomes" id="UP000009168">
    <property type="component" value="Unassembled WGS sequence"/>
</dbReference>